<reference evidence="3" key="1">
    <citation type="submission" date="2022-01" db="EMBL/GenBank/DDBJ databases">
        <authorList>
            <person name="King R."/>
        </authorList>
    </citation>
    <scope>NUCLEOTIDE SEQUENCE</scope>
</reference>
<dbReference type="Proteomes" id="UP001153712">
    <property type="component" value="Chromosome 14"/>
</dbReference>
<proteinExistence type="predicted"/>
<keyword evidence="1" id="KW-0472">Membrane</keyword>
<evidence type="ECO:0000256" key="2">
    <source>
        <dbReference type="SAM" id="SignalP"/>
    </source>
</evidence>
<keyword evidence="1" id="KW-1133">Transmembrane helix</keyword>
<sequence>MFSSKLTKGAVAFELALVLLPLCGALISDYNRRENIAESSVFPKQETFEAYLDVAPFQLMDPIALGNFDHLPANQLHRIPSNCTLFIPRIFANSAVNLELRGPFLHIKAYCENLGLLDFVLAPTTKNTDDMRVVFDVDNTEYIILNYLYVKIIFAGLFITTGLLVAVEIRDIYEKFKLNRRNKQFVRLIEDDV</sequence>
<keyword evidence="1" id="KW-0812">Transmembrane</keyword>
<accession>A0A9N9TFG0</accession>
<feature type="signal peptide" evidence="2">
    <location>
        <begin position="1"/>
        <end position="25"/>
    </location>
</feature>
<keyword evidence="4" id="KW-1185">Reference proteome</keyword>
<feature type="transmembrane region" description="Helical" evidence="1">
    <location>
        <begin position="147"/>
        <end position="167"/>
    </location>
</feature>
<name>A0A9N9TFG0_PHYSR</name>
<organism evidence="3 4">
    <name type="scientific">Phyllotreta striolata</name>
    <name type="common">Striped flea beetle</name>
    <name type="synonym">Crioceris striolata</name>
    <dbReference type="NCBI Taxonomy" id="444603"/>
    <lineage>
        <taxon>Eukaryota</taxon>
        <taxon>Metazoa</taxon>
        <taxon>Ecdysozoa</taxon>
        <taxon>Arthropoda</taxon>
        <taxon>Hexapoda</taxon>
        <taxon>Insecta</taxon>
        <taxon>Pterygota</taxon>
        <taxon>Neoptera</taxon>
        <taxon>Endopterygota</taxon>
        <taxon>Coleoptera</taxon>
        <taxon>Polyphaga</taxon>
        <taxon>Cucujiformia</taxon>
        <taxon>Chrysomeloidea</taxon>
        <taxon>Chrysomelidae</taxon>
        <taxon>Galerucinae</taxon>
        <taxon>Alticini</taxon>
        <taxon>Phyllotreta</taxon>
    </lineage>
</organism>
<evidence type="ECO:0000313" key="3">
    <source>
        <dbReference type="EMBL" id="CAG9857424.1"/>
    </source>
</evidence>
<protein>
    <submittedName>
        <fullName evidence="3">Uncharacterized protein</fullName>
    </submittedName>
</protein>
<gene>
    <name evidence="3" type="ORF">PHYEVI_LOCUS3829</name>
</gene>
<keyword evidence="2" id="KW-0732">Signal</keyword>
<evidence type="ECO:0000313" key="4">
    <source>
        <dbReference type="Proteomes" id="UP001153712"/>
    </source>
</evidence>
<dbReference type="EMBL" id="OU900107">
    <property type="protein sequence ID" value="CAG9857424.1"/>
    <property type="molecule type" value="Genomic_DNA"/>
</dbReference>
<feature type="chain" id="PRO_5040416322" evidence="2">
    <location>
        <begin position="26"/>
        <end position="193"/>
    </location>
</feature>
<dbReference type="AlphaFoldDB" id="A0A9N9TFG0"/>
<evidence type="ECO:0000256" key="1">
    <source>
        <dbReference type="SAM" id="Phobius"/>
    </source>
</evidence>
<dbReference type="OrthoDB" id="6762048at2759"/>